<name>A0A1B1U560_9HELI</name>
<evidence type="ECO:0000313" key="2">
    <source>
        <dbReference type="EMBL" id="ANV97890.1"/>
    </source>
</evidence>
<organism evidence="2 4">
    <name type="scientific">Helicobacter enhydrae</name>
    <dbReference type="NCBI Taxonomy" id="222136"/>
    <lineage>
        <taxon>Bacteria</taxon>
        <taxon>Pseudomonadati</taxon>
        <taxon>Campylobacterota</taxon>
        <taxon>Epsilonproteobacteria</taxon>
        <taxon>Campylobacterales</taxon>
        <taxon>Helicobacteraceae</taxon>
        <taxon>Helicobacter</taxon>
    </lineage>
</organism>
<keyword evidence="4" id="KW-1185">Reference proteome</keyword>
<dbReference type="EMBL" id="CP016503">
    <property type="protein sequence ID" value="ANV97890.1"/>
    <property type="molecule type" value="Genomic_DNA"/>
</dbReference>
<evidence type="ECO:0000313" key="3">
    <source>
        <dbReference type="EMBL" id="ANV98338.1"/>
    </source>
</evidence>
<evidence type="ECO:0000256" key="1">
    <source>
        <dbReference type="SAM" id="MobiDB-lite"/>
    </source>
</evidence>
<reference evidence="4" key="2">
    <citation type="submission" date="2016-07" db="EMBL/GenBank/DDBJ databases">
        <authorList>
            <person name="Florea S."/>
            <person name="Webb J.S."/>
            <person name="Jaromczyk J."/>
            <person name="Schardl C.L."/>
        </authorList>
    </citation>
    <scope>NUCLEOTIDE SEQUENCE [LARGE SCALE GENOMIC DNA]</scope>
    <source>
        <strain evidence="4">MIT 01-6242</strain>
    </source>
</reference>
<dbReference type="Proteomes" id="UP000092884">
    <property type="component" value="Chromosome"/>
</dbReference>
<dbReference type="RefSeq" id="WP_066339677.1">
    <property type="nucleotide sequence ID" value="NZ_CP016503.1"/>
</dbReference>
<accession>A0A1B1U560</accession>
<proteinExistence type="predicted"/>
<dbReference type="AlphaFoldDB" id="A0A1B1U560"/>
<evidence type="ECO:0000313" key="4">
    <source>
        <dbReference type="Proteomes" id="UP000092884"/>
    </source>
</evidence>
<gene>
    <name evidence="2" type="ORF">BBW65_03335</name>
    <name evidence="3" type="ORF">BBW65_05775</name>
</gene>
<dbReference type="EMBL" id="CP016503">
    <property type="protein sequence ID" value="ANV98338.1"/>
    <property type="molecule type" value="Genomic_DNA"/>
</dbReference>
<dbReference type="KEGG" id="het:BBW65_05775"/>
<sequence length="236" mass="24009">MRKISNTAGALDAMRYSTASSSLDGAQKLGAVSQTGNLSQVAQRGATFAGMNDANKLVGLGQSMDNSNVVQELSNLAKLSPATSQRIQQALASNDKTQAYKIFAQNTTGTNISGFGGLGQFNLAVSPNRPDVSGNVSSALSISGGYTVNMGYVSSAAAYALGGADAARTLAGAESVSNAIGNALNNFASVTPYGKHIQNLKKITSVFQNNRQNSNMVGNNIPNNGGAGGSGIPTIP</sequence>
<protein>
    <submittedName>
        <fullName evidence="2">Uncharacterized protein</fullName>
    </submittedName>
</protein>
<feature type="region of interest" description="Disordered" evidence="1">
    <location>
        <begin position="214"/>
        <end position="236"/>
    </location>
</feature>
<feature type="compositionally biased region" description="Gly residues" evidence="1">
    <location>
        <begin position="225"/>
        <end position="236"/>
    </location>
</feature>
<reference evidence="2" key="1">
    <citation type="submission" date="2016-07" db="EMBL/GenBank/DDBJ databases">
        <authorList>
            <person name="Mannion A."/>
            <person name="Shen Z."/>
            <person name="Fox J.G."/>
        </authorList>
    </citation>
    <scope>NUCLEOTIDE SEQUENCE</scope>
    <source>
        <strain evidence="2">MIT 01-6242</strain>
    </source>
</reference>
<dbReference type="KEGG" id="het:BBW65_03335"/>